<evidence type="ECO:0000313" key="3">
    <source>
        <dbReference type="Proteomes" id="UP000251993"/>
    </source>
</evidence>
<evidence type="ECO:0000313" key="2">
    <source>
        <dbReference type="EMBL" id="AXE19944.1"/>
    </source>
</evidence>
<dbReference type="InterPro" id="IPR013785">
    <property type="entry name" value="Aldolase_TIM"/>
</dbReference>
<dbReference type="PANTHER" id="PTHR42966:SF1">
    <property type="entry name" value="SIALIC ACID SYNTHASE"/>
    <property type="match status" value="1"/>
</dbReference>
<sequence length="297" mass="33853">MGFSFDYRKPLVISEIGCNHMGDFGIAKELIKLSKECGADYAKFQKRNARELLTEEQYNSPHPTPYNSYGNTYGAHREFLELTWEQHADLKTYAESIGIGYATSVWDMTSAHEIIGLKPDFIKVPSACNNNYEMLTLLRDGYAGDIHISSGMTTLLEIEEIVAFFEETNQAQTRLVLYNCTSGYPVPFKDICLLEINRLYDIYGNRVKEIGFSGHHLGIAADIAAYTLGARWIERHFTKDRTWKGTDHAASLEVPGLQKLVRDLHHIQQALTYKSTEILDIEAEQRNKLKYRKTPTV</sequence>
<dbReference type="Proteomes" id="UP000251993">
    <property type="component" value="Chromosome"/>
</dbReference>
<dbReference type="RefSeq" id="WP_114068710.1">
    <property type="nucleotide sequence ID" value="NZ_CP030850.1"/>
</dbReference>
<dbReference type="EMBL" id="CP030850">
    <property type="protein sequence ID" value="AXE19944.1"/>
    <property type="molecule type" value="Genomic_DNA"/>
</dbReference>
<organism evidence="2 3">
    <name type="scientific">Runella rosea</name>
    <dbReference type="NCBI Taxonomy" id="2259595"/>
    <lineage>
        <taxon>Bacteria</taxon>
        <taxon>Pseudomonadati</taxon>
        <taxon>Bacteroidota</taxon>
        <taxon>Cytophagia</taxon>
        <taxon>Cytophagales</taxon>
        <taxon>Spirosomataceae</taxon>
        <taxon>Runella</taxon>
    </lineage>
</organism>
<dbReference type="GO" id="GO:0047444">
    <property type="term" value="F:N-acylneuraminate-9-phosphate synthase activity"/>
    <property type="evidence" value="ECO:0007669"/>
    <property type="project" value="TreeGrafter"/>
</dbReference>
<dbReference type="GO" id="GO:0016051">
    <property type="term" value="P:carbohydrate biosynthetic process"/>
    <property type="evidence" value="ECO:0007669"/>
    <property type="project" value="InterPro"/>
</dbReference>
<dbReference type="PANTHER" id="PTHR42966">
    <property type="entry name" value="N-ACETYLNEURAMINATE SYNTHASE"/>
    <property type="match status" value="1"/>
</dbReference>
<evidence type="ECO:0000259" key="1">
    <source>
        <dbReference type="Pfam" id="PF03102"/>
    </source>
</evidence>
<dbReference type="OrthoDB" id="9814210at2"/>
<dbReference type="AlphaFoldDB" id="A0A344TMS3"/>
<accession>A0A344TMS3</accession>
<dbReference type="InterPro" id="IPR013132">
    <property type="entry name" value="PseI/NeuA/B-like_N"/>
</dbReference>
<dbReference type="KEGG" id="run:DR864_20420"/>
<dbReference type="InterPro" id="IPR051690">
    <property type="entry name" value="PseI-like"/>
</dbReference>
<protein>
    <submittedName>
        <fullName evidence="2">N-acetylneuraminate synthase</fullName>
    </submittedName>
</protein>
<proteinExistence type="predicted"/>
<keyword evidence="3" id="KW-1185">Reference proteome</keyword>
<dbReference type="SUPFAM" id="SSF51569">
    <property type="entry name" value="Aldolase"/>
    <property type="match status" value="1"/>
</dbReference>
<dbReference type="Gene3D" id="3.20.20.70">
    <property type="entry name" value="Aldolase class I"/>
    <property type="match status" value="1"/>
</dbReference>
<reference evidence="2 3" key="1">
    <citation type="submission" date="2018-07" db="EMBL/GenBank/DDBJ databases">
        <title>Genome sequencing of Runella.</title>
        <authorList>
            <person name="Baek M.-G."/>
            <person name="Yi H."/>
        </authorList>
    </citation>
    <scope>NUCLEOTIDE SEQUENCE [LARGE SCALE GENOMIC DNA]</scope>
    <source>
        <strain evidence="2 3">HYN0085</strain>
    </source>
</reference>
<gene>
    <name evidence="2" type="ORF">DR864_20420</name>
</gene>
<name>A0A344TMS3_9BACT</name>
<dbReference type="Pfam" id="PF03102">
    <property type="entry name" value="NeuB"/>
    <property type="match status" value="1"/>
</dbReference>
<feature type="domain" description="PseI/NeuA/B-like" evidence="1">
    <location>
        <begin position="30"/>
        <end position="274"/>
    </location>
</feature>